<comment type="similarity">
    <text evidence="1">Belongs to the disease resistance NB-LRR family.</text>
</comment>
<feature type="domain" description="NB-ARC" evidence="7">
    <location>
        <begin position="201"/>
        <end position="362"/>
    </location>
</feature>
<dbReference type="AlphaFoldDB" id="A0A1B6PF67"/>
<dbReference type="InterPro" id="IPR044974">
    <property type="entry name" value="Disease_R_plants"/>
</dbReference>
<name>A0A1B6PF67_SORBI</name>
<dbReference type="Pfam" id="PF23559">
    <property type="entry name" value="WHD_DRP"/>
    <property type="match status" value="1"/>
</dbReference>
<dbReference type="InterPro" id="IPR027417">
    <property type="entry name" value="P-loop_NTPase"/>
</dbReference>
<dbReference type="OMA" id="MLDFECC"/>
<dbReference type="GO" id="GO:0009626">
    <property type="term" value="P:plant-type hypersensitive response"/>
    <property type="evidence" value="ECO:0007669"/>
    <property type="project" value="UniProtKB-ARBA"/>
</dbReference>
<dbReference type="Gene3D" id="1.20.5.4130">
    <property type="match status" value="1"/>
</dbReference>
<keyword evidence="12" id="KW-1185">Reference proteome</keyword>
<dbReference type="InterPro" id="IPR041118">
    <property type="entry name" value="Rx_N"/>
</dbReference>
<dbReference type="InterPro" id="IPR055414">
    <property type="entry name" value="LRR_R13L4/SHOC2-like"/>
</dbReference>
<gene>
    <name evidence="11" type="ORF">SORBI_3007G027100</name>
</gene>
<dbReference type="FunFam" id="1.10.10.10:FF:000322">
    <property type="entry name" value="Probable disease resistance protein At1g63360"/>
    <property type="match status" value="1"/>
</dbReference>
<dbReference type="eggNOG" id="KOG4658">
    <property type="taxonomic scope" value="Eukaryota"/>
</dbReference>
<evidence type="ECO:0000259" key="10">
    <source>
        <dbReference type="Pfam" id="PF23598"/>
    </source>
</evidence>
<organism evidence="11 12">
    <name type="scientific">Sorghum bicolor</name>
    <name type="common">Sorghum</name>
    <name type="synonym">Sorghum vulgare</name>
    <dbReference type="NCBI Taxonomy" id="4558"/>
    <lineage>
        <taxon>Eukaryota</taxon>
        <taxon>Viridiplantae</taxon>
        <taxon>Streptophyta</taxon>
        <taxon>Embryophyta</taxon>
        <taxon>Tracheophyta</taxon>
        <taxon>Spermatophyta</taxon>
        <taxon>Magnoliopsida</taxon>
        <taxon>Liliopsida</taxon>
        <taxon>Poales</taxon>
        <taxon>Poaceae</taxon>
        <taxon>PACMAD clade</taxon>
        <taxon>Panicoideae</taxon>
        <taxon>Andropogonodae</taxon>
        <taxon>Andropogoneae</taxon>
        <taxon>Sorghinae</taxon>
        <taxon>Sorghum</taxon>
    </lineage>
</organism>
<feature type="domain" description="Disease resistance R13L4/SHOC-2-like LRR" evidence="10">
    <location>
        <begin position="568"/>
        <end position="930"/>
    </location>
</feature>
<dbReference type="InterPro" id="IPR002182">
    <property type="entry name" value="NB-ARC"/>
</dbReference>
<dbReference type="SUPFAM" id="SSF52058">
    <property type="entry name" value="L domain-like"/>
    <property type="match status" value="1"/>
</dbReference>
<reference evidence="11 12" key="1">
    <citation type="journal article" date="2009" name="Nature">
        <title>The Sorghum bicolor genome and the diversification of grasses.</title>
        <authorList>
            <person name="Paterson A.H."/>
            <person name="Bowers J.E."/>
            <person name="Bruggmann R."/>
            <person name="Dubchak I."/>
            <person name="Grimwood J."/>
            <person name="Gundlach H."/>
            <person name="Haberer G."/>
            <person name="Hellsten U."/>
            <person name="Mitros T."/>
            <person name="Poliakov A."/>
            <person name="Schmutz J."/>
            <person name="Spannagl M."/>
            <person name="Tang H."/>
            <person name="Wang X."/>
            <person name="Wicker T."/>
            <person name="Bharti A.K."/>
            <person name="Chapman J."/>
            <person name="Feltus F.A."/>
            <person name="Gowik U."/>
            <person name="Grigoriev I.V."/>
            <person name="Lyons E."/>
            <person name="Maher C.A."/>
            <person name="Martis M."/>
            <person name="Narechania A."/>
            <person name="Otillar R.P."/>
            <person name="Penning B.W."/>
            <person name="Salamov A.A."/>
            <person name="Wang Y."/>
            <person name="Zhang L."/>
            <person name="Carpita N.C."/>
            <person name="Freeling M."/>
            <person name="Gingle A.R."/>
            <person name="Hash C.T."/>
            <person name="Keller B."/>
            <person name="Klein P."/>
            <person name="Kresovich S."/>
            <person name="McCann M.C."/>
            <person name="Ming R."/>
            <person name="Peterson D.G."/>
            <person name="Mehboob-ur-Rahman"/>
            <person name="Ware D."/>
            <person name="Westhoff P."/>
            <person name="Mayer K.F."/>
            <person name="Messing J."/>
            <person name="Rokhsar D.S."/>
        </authorList>
    </citation>
    <scope>NUCLEOTIDE SEQUENCE [LARGE SCALE GENOMIC DNA]</scope>
    <source>
        <strain evidence="12">cv. BTx623</strain>
    </source>
</reference>
<evidence type="ECO:0000259" key="9">
    <source>
        <dbReference type="Pfam" id="PF23559"/>
    </source>
</evidence>
<evidence type="ECO:0008006" key="13">
    <source>
        <dbReference type="Google" id="ProtNLM"/>
    </source>
</evidence>
<reference evidence="12" key="2">
    <citation type="journal article" date="2018" name="Plant J.">
        <title>The Sorghum bicolor reference genome: improved assembly, gene annotations, a transcriptome atlas, and signatures of genome organization.</title>
        <authorList>
            <person name="McCormick R.F."/>
            <person name="Truong S.K."/>
            <person name="Sreedasyam A."/>
            <person name="Jenkins J."/>
            <person name="Shu S."/>
            <person name="Sims D."/>
            <person name="Kennedy M."/>
            <person name="Amirebrahimi M."/>
            <person name="Weers B.D."/>
            <person name="McKinley B."/>
            <person name="Mattison A."/>
            <person name="Morishige D.T."/>
            <person name="Grimwood J."/>
            <person name="Schmutz J."/>
            <person name="Mullet J.E."/>
        </authorList>
    </citation>
    <scope>NUCLEOTIDE SEQUENCE [LARGE SCALE GENOMIC DNA]</scope>
    <source>
        <strain evidence="12">cv. BTx623</strain>
    </source>
</reference>
<accession>A0A1B6PF67</accession>
<dbReference type="SUPFAM" id="SSF52540">
    <property type="entry name" value="P-loop containing nucleoside triphosphate hydrolases"/>
    <property type="match status" value="1"/>
</dbReference>
<dbReference type="OrthoDB" id="683515at2759"/>
<dbReference type="Gene3D" id="1.10.10.10">
    <property type="entry name" value="Winged helix-like DNA-binding domain superfamily/Winged helix DNA-binding domain"/>
    <property type="match status" value="1"/>
</dbReference>
<evidence type="ECO:0000256" key="3">
    <source>
        <dbReference type="ARBA" id="ARBA00022737"/>
    </source>
</evidence>
<evidence type="ECO:0000256" key="1">
    <source>
        <dbReference type="ARBA" id="ARBA00008894"/>
    </source>
</evidence>
<dbReference type="Gene3D" id="1.10.8.430">
    <property type="entry name" value="Helical domain of apoptotic protease-activating factors"/>
    <property type="match status" value="1"/>
</dbReference>
<dbReference type="Pfam" id="PF00931">
    <property type="entry name" value="NB-ARC"/>
    <property type="match status" value="1"/>
</dbReference>
<dbReference type="Pfam" id="PF18052">
    <property type="entry name" value="Rx_N"/>
    <property type="match status" value="1"/>
</dbReference>
<dbReference type="Gene3D" id="3.40.50.300">
    <property type="entry name" value="P-loop containing nucleotide triphosphate hydrolases"/>
    <property type="match status" value="1"/>
</dbReference>
<feature type="domain" description="Disease resistance N-terminal" evidence="8">
    <location>
        <begin position="12"/>
        <end position="101"/>
    </location>
</feature>
<dbReference type="Proteomes" id="UP000000768">
    <property type="component" value="Chromosome 7"/>
</dbReference>
<dbReference type="InterPro" id="IPR042197">
    <property type="entry name" value="Apaf_helical"/>
</dbReference>
<dbReference type="PRINTS" id="PR00364">
    <property type="entry name" value="DISEASERSIST"/>
</dbReference>
<dbReference type="GO" id="GO:0043531">
    <property type="term" value="F:ADP binding"/>
    <property type="evidence" value="ECO:0007669"/>
    <property type="project" value="InterPro"/>
</dbReference>
<feature type="domain" description="Disease resistance protein winged helix" evidence="9">
    <location>
        <begin position="450"/>
        <end position="520"/>
    </location>
</feature>
<dbReference type="InParanoid" id="A0A1B6PF67"/>
<dbReference type="PANTHER" id="PTHR23155:SF1228">
    <property type="entry name" value="NB-ARC DOMAIN CONTAINING PROTEIN, EXPRESSED"/>
    <property type="match status" value="1"/>
</dbReference>
<dbReference type="InterPro" id="IPR036388">
    <property type="entry name" value="WH-like_DNA-bd_sf"/>
</dbReference>
<keyword evidence="6" id="KW-0175">Coiled coil</keyword>
<evidence type="ECO:0000256" key="2">
    <source>
        <dbReference type="ARBA" id="ARBA00022614"/>
    </source>
</evidence>
<keyword evidence="3" id="KW-0677">Repeat</keyword>
<evidence type="ECO:0000259" key="7">
    <source>
        <dbReference type="Pfam" id="PF00931"/>
    </source>
</evidence>
<evidence type="ECO:0000256" key="5">
    <source>
        <dbReference type="ARBA" id="ARBA00022821"/>
    </source>
</evidence>
<evidence type="ECO:0000313" key="12">
    <source>
        <dbReference type="Proteomes" id="UP000000768"/>
    </source>
</evidence>
<dbReference type="Pfam" id="PF23598">
    <property type="entry name" value="LRR_14"/>
    <property type="match status" value="1"/>
</dbReference>
<dbReference type="EMBL" id="CM000766">
    <property type="protein sequence ID" value="KXG24334.1"/>
    <property type="molecule type" value="Genomic_DNA"/>
</dbReference>
<sequence>MYVMATTASKAIMGVLAEKLKALLGREYDLQVGVHDDVKSLQSELEFMHAFLQDYDYASYRHYLQQTTTSAQDKVWVRKVRELAYHVEDAIDDFTCRVGPAPKEIPDMVKHFVYTLMARHQIAKQLRRLRLEAQELSEQRARYPPLGTPPSSTTTVQLQWQLPPPPDETTSTNLLVGIDGPRDEFIANLTSAARKHGSGRRRVASMVGIAGVGKTTLAKAVYHSLEDSFQCRAFVTVSRKPDPRRVLKDILQQVMITTGSGSSPAIASMETWEDSQFVDRLRDNLKDKRYLIIVDDLWEIPAWDRISRALPDNSLDSMIITTTRNESVAKACCSRHHPGHFVYKVASLKHLDSRTLFLRRTFGSEDNFPHDLEELSTKILKKCAGLPLVIVCISSILATKGKEATEWEKVYDSLGSGSNDGLSWLWQAFEVSYDDLPQHLKVCLLYLSAFREDYAIRRDRLTRRWITEGFVDEKPGMSMQEVADNNFTELIGRNMIQAVDVDCFGEIHACKIHDVMFDLITKKSSEENFVTFIHGKSTSTQRQFVRRLSLDYGTTTDDLDLTNFNVTHVRSLTIYGNINKLDSVPLGRYLRMLDFECCEGVNSRHLKDIGELILLKYLSLKSTWISELPRQIGDLKCLETLDLTQTNIRELPVEVARLQRLVHLLAGGAELPQGIGNMRPLQILCIRVACKRSKEAVKELLRLTNLRKLDMTYVHLKGKEGRKYEDECVNTLSLIMSELFKCKLQSLHLNLLGNYSISSFLRIYLTPSLITSPPDHLQNLRIIGDYGFPYVPRWIGLLSKLTDLELTVRTMLEKDVEIVAKLDRLVRFRLTVKEPSTTTKGIIVLESGFPCLKELFISCRIMPVSFNQGAMPKLEKFVLQFHAYQGDSKRTCPSIEHLKSLIKGFQFRIVVGKGLSHREVKDLKNTFKSAIFI</sequence>
<evidence type="ECO:0000256" key="4">
    <source>
        <dbReference type="ARBA" id="ARBA00022741"/>
    </source>
</evidence>
<proteinExistence type="inferred from homology"/>
<protein>
    <recommendedName>
        <fullName evidence="13">AAA+ ATPase domain-containing protein</fullName>
    </recommendedName>
</protein>
<keyword evidence="2" id="KW-0433">Leucine-rich repeat</keyword>
<dbReference type="InterPro" id="IPR032675">
    <property type="entry name" value="LRR_dom_sf"/>
</dbReference>
<evidence type="ECO:0000259" key="8">
    <source>
        <dbReference type="Pfam" id="PF18052"/>
    </source>
</evidence>
<dbReference type="Gramene" id="KXG24334">
    <property type="protein sequence ID" value="KXG24334"/>
    <property type="gene ID" value="SORBI_3007G027100"/>
</dbReference>
<dbReference type="GO" id="GO:0042742">
    <property type="term" value="P:defense response to bacterium"/>
    <property type="evidence" value="ECO:0007669"/>
    <property type="project" value="UniProtKB-ARBA"/>
</dbReference>
<dbReference type="InterPro" id="IPR058922">
    <property type="entry name" value="WHD_DRP"/>
</dbReference>
<dbReference type="CDD" id="cd14798">
    <property type="entry name" value="RX-CC_like"/>
    <property type="match status" value="1"/>
</dbReference>
<dbReference type="GO" id="GO:0002758">
    <property type="term" value="P:innate immune response-activating signaling pathway"/>
    <property type="evidence" value="ECO:0007669"/>
    <property type="project" value="UniProtKB-ARBA"/>
</dbReference>
<keyword evidence="4" id="KW-0547">Nucleotide-binding</keyword>
<evidence type="ECO:0000313" key="11">
    <source>
        <dbReference type="EMBL" id="KXG24334.1"/>
    </source>
</evidence>
<dbReference type="Gene3D" id="3.80.10.10">
    <property type="entry name" value="Ribonuclease Inhibitor"/>
    <property type="match status" value="1"/>
</dbReference>
<dbReference type="InterPro" id="IPR038005">
    <property type="entry name" value="RX-like_CC"/>
</dbReference>
<keyword evidence="5" id="KW-0611">Plant defense</keyword>
<dbReference type="PANTHER" id="PTHR23155">
    <property type="entry name" value="DISEASE RESISTANCE PROTEIN RP"/>
    <property type="match status" value="1"/>
</dbReference>
<evidence type="ECO:0000256" key="6">
    <source>
        <dbReference type="ARBA" id="ARBA00023054"/>
    </source>
</evidence>